<keyword evidence="2" id="KW-0732">Signal</keyword>
<proteinExistence type="predicted"/>
<dbReference type="EMBL" id="KL142379">
    <property type="protein sequence ID" value="KDR76041.1"/>
    <property type="molecule type" value="Genomic_DNA"/>
</dbReference>
<dbReference type="Proteomes" id="UP000027222">
    <property type="component" value="Unassembled WGS sequence"/>
</dbReference>
<sequence>MTRSLSLPLLSATGWQLVFANRLVPGTSDTSSETPLEASGSEVPGANTAPQESATESESPSHVEESVQVKTKRKRQTKNTDQLREWLQFRKTFLDETVRHNGLADFLGHTKCLECGVYEGVFKCKDCYSGRMLKCQACIVSIHTDLSLHRVERWNSSFFKKDSLSNLGLHYQLGHSSSPCPCPLPGPASFVVFDVSGFHTVSINYCQCGEEPLPVWKQLLCEGWFPATLSRPQTVFAFDCLETFHKLTLQGKSNLYDYYHTLIQRSDNAKLAKQINHYSEIHCVFRMWRNLMALKRAGRCHDPGGVEATLRGELMVECPACPHPERNLPEGWENAGPLLFLYSLFLAIDGNFKLKGKEHHIKDVELMPGWGVYVPQEEYKAHINNYIDEPEVSHIFLSL</sequence>
<keyword evidence="5" id="KW-1185">Reference proteome</keyword>
<gene>
    <name evidence="4" type="ORF">GALMADRAFT_67759</name>
</gene>
<feature type="region of interest" description="Disordered" evidence="1">
    <location>
        <begin position="27"/>
        <end position="76"/>
    </location>
</feature>
<feature type="domain" description="CxC2-like cysteine cluster KDZ transposase-associated" evidence="3">
    <location>
        <begin position="164"/>
        <end position="269"/>
    </location>
</feature>
<evidence type="ECO:0000256" key="1">
    <source>
        <dbReference type="SAM" id="MobiDB-lite"/>
    </source>
</evidence>
<evidence type="ECO:0000313" key="4">
    <source>
        <dbReference type="EMBL" id="KDR76041.1"/>
    </source>
</evidence>
<dbReference type="HOGENOM" id="CLU_054688_0_0_1"/>
<dbReference type="InterPro" id="IPR041457">
    <property type="entry name" value="CxC2_KDZ-assoc"/>
</dbReference>
<dbReference type="Pfam" id="PF18803">
    <property type="entry name" value="CxC2"/>
    <property type="match status" value="1"/>
</dbReference>
<feature type="chain" id="PRO_5001646290" description="CxC2-like cysteine cluster KDZ transposase-associated domain-containing protein" evidence="2">
    <location>
        <begin position="21"/>
        <end position="399"/>
    </location>
</feature>
<accession>A0A067SYU7</accession>
<dbReference type="AlphaFoldDB" id="A0A067SYU7"/>
<evidence type="ECO:0000259" key="3">
    <source>
        <dbReference type="Pfam" id="PF18803"/>
    </source>
</evidence>
<reference evidence="5" key="1">
    <citation type="journal article" date="2014" name="Proc. Natl. Acad. Sci. U.S.A.">
        <title>Extensive sampling of basidiomycete genomes demonstrates inadequacy of the white-rot/brown-rot paradigm for wood decay fungi.</title>
        <authorList>
            <person name="Riley R."/>
            <person name="Salamov A.A."/>
            <person name="Brown D.W."/>
            <person name="Nagy L.G."/>
            <person name="Floudas D."/>
            <person name="Held B.W."/>
            <person name="Levasseur A."/>
            <person name="Lombard V."/>
            <person name="Morin E."/>
            <person name="Otillar R."/>
            <person name="Lindquist E.A."/>
            <person name="Sun H."/>
            <person name="LaButti K.M."/>
            <person name="Schmutz J."/>
            <person name="Jabbour D."/>
            <person name="Luo H."/>
            <person name="Baker S.E."/>
            <person name="Pisabarro A.G."/>
            <person name="Walton J.D."/>
            <person name="Blanchette R.A."/>
            <person name="Henrissat B."/>
            <person name="Martin F."/>
            <person name="Cullen D."/>
            <person name="Hibbett D.S."/>
            <person name="Grigoriev I.V."/>
        </authorList>
    </citation>
    <scope>NUCLEOTIDE SEQUENCE [LARGE SCALE GENOMIC DNA]</scope>
    <source>
        <strain evidence="5">CBS 339.88</strain>
    </source>
</reference>
<protein>
    <recommendedName>
        <fullName evidence="3">CxC2-like cysteine cluster KDZ transposase-associated domain-containing protein</fullName>
    </recommendedName>
</protein>
<evidence type="ECO:0000313" key="5">
    <source>
        <dbReference type="Proteomes" id="UP000027222"/>
    </source>
</evidence>
<dbReference type="STRING" id="685588.A0A067SYU7"/>
<feature type="signal peptide" evidence="2">
    <location>
        <begin position="1"/>
        <end position="20"/>
    </location>
</feature>
<evidence type="ECO:0000256" key="2">
    <source>
        <dbReference type="SAM" id="SignalP"/>
    </source>
</evidence>
<organism evidence="4 5">
    <name type="scientific">Galerina marginata (strain CBS 339.88)</name>
    <dbReference type="NCBI Taxonomy" id="685588"/>
    <lineage>
        <taxon>Eukaryota</taxon>
        <taxon>Fungi</taxon>
        <taxon>Dikarya</taxon>
        <taxon>Basidiomycota</taxon>
        <taxon>Agaricomycotina</taxon>
        <taxon>Agaricomycetes</taxon>
        <taxon>Agaricomycetidae</taxon>
        <taxon>Agaricales</taxon>
        <taxon>Agaricineae</taxon>
        <taxon>Strophariaceae</taxon>
        <taxon>Galerina</taxon>
    </lineage>
</organism>
<dbReference type="OrthoDB" id="3004525at2759"/>
<name>A0A067SYU7_GALM3</name>